<evidence type="ECO:0000313" key="5">
    <source>
        <dbReference type="EMBL" id="KAA2252400.1"/>
    </source>
</evidence>
<dbReference type="AlphaFoldDB" id="A0A5B2WNN0"/>
<dbReference type="GO" id="GO:0003677">
    <property type="term" value="F:DNA binding"/>
    <property type="evidence" value="ECO:0007669"/>
    <property type="project" value="UniProtKB-KW"/>
</dbReference>
<dbReference type="InterPro" id="IPR051011">
    <property type="entry name" value="Metal_resp_trans_reg"/>
</dbReference>
<dbReference type="InterPro" id="IPR036390">
    <property type="entry name" value="WH_DNA-bd_sf"/>
</dbReference>
<proteinExistence type="predicted"/>
<evidence type="ECO:0000256" key="1">
    <source>
        <dbReference type="ARBA" id="ARBA00023015"/>
    </source>
</evidence>
<dbReference type="InterPro" id="IPR001845">
    <property type="entry name" value="HTH_ArsR_DNA-bd_dom"/>
</dbReference>
<dbReference type="Pfam" id="PF19361">
    <property type="entry name" value="DUF5937"/>
    <property type="match status" value="1"/>
</dbReference>
<reference evidence="5 6" key="2">
    <citation type="submission" date="2019-09" db="EMBL/GenBank/DDBJ databases">
        <authorList>
            <person name="Jin C."/>
        </authorList>
    </citation>
    <scope>NUCLEOTIDE SEQUENCE [LARGE SCALE GENOMIC DNA]</scope>
    <source>
        <strain evidence="5 6">AN110305</strain>
    </source>
</reference>
<dbReference type="SUPFAM" id="SSF46785">
    <property type="entry name" value="Winged helix' DNA-binding domain"/>
    <property type="match status" value="1"/>
</dbReference>
<name>A0A5B2WNN0_9PSEU</name>
<keyword evidence="1" id="KW-0805">Transcription regulation</keyword>
<evidence type="ECO:0000256" key="3">
    <source>
        <dbReference type="ARBA" id="ARBA00023163"/>
    </source>
</evidence>
<evidence type="ECO:0000256" key="2">
    <source>
        <dbReference type="ARBA" id="ARBA00023125"/>
    </source>
</evidence>
<dbReference type="InterPro" id="IPR045981">
    <property type="entry name" value="DUF5937"/>
</dbReference>
<dbReference type="GO" id="GO:0003700">
    <property type="term" value="F:DNA-binding transcription factor activity"/>
    <property type="evidence" value="ECO:0007669"/>
    <property type="project" value="InterPro"/>
</dbReference>
<dbReference type="Proteomes" id="UP000323454">
    <property type="component" value="Unassembled WGS sequence"/>
</dbReference>
<gene>
    <name evidence="5" type="ORF">F0L68_35725</name>
</gene>
<organism evidence="5 6">
    <name type="scientific">Solihabitans fulvus</name>
    <dbReference type="NCBI Taxonomy" id="1892852"/>
    <lineage>
        <taxon>Bacteria</taxon>
        <taxon>Bacillati</taxon>
        <taxon>Actinomycetota</taxon>
        <taxon>Actinomycetes</taxon>
        <taxon>Pseudonocardiales</taxon>
        <taxon>Pseudonocardiaceae</taxon>
        <taxon>Solihabitans</taxon>
    </lineage>
</organism>
<dbReference type="OrthoDB" id="3460651at2"/>
<sequence length="321" mass="34215">MLELTFGSVGAQRVRFAVVPAEETLGAVRAAAMPDRAPLHRAWASTAHATLAGLDAAELVATITGRDYFPDFLSPPPAGQDTTLAQQLDRLRETPADQVATELALAFAGRRLPNRLVGDPAAARDLLAQQIERCWQALLEPIWTRVADVLAADIAHRARQYAAGGLAAVLADLHPAVSHRPGAVTVRSRHRAHIELDERGLILAPRAINWPEVGVMMLPPWPPMLVYPARGAATVWEGPAEPPPDLAGVVGRAKARLLAELVEPANTAALARRLGLAAGTVSEHLRALRAAGLVGSRRVGRVVEYEITGLGRALVEGVDPR</sequence>
<dbReference type="Gene3D" id="1.10.10.10">
    <property type="entry name" value="Winged helix-like DNA-binding domain superfamily/Winged helix DNA-binding domain"/>
    <property type="match status" value="1"/>
</dbReference>
<dbReference type="PANTHER" id="PTHR43132:SF8">
    <property type="entry name" value="HTH-TYPE TRANSCRIPTIONAL REGULATOR KMTR"/>
    <property type="match status" value="1"/>
</dbReference>
<keyword evidence="3" id="KW-0804">Transcription</keyword>
<feature type="domain" description="HTH arsR-type" evidence="4">
    <location>
        <begin position="249"/>
        <end position="319"/>
    </location>
</feature>
<keyword evidence="2" id="KW-0238">DNA-binding</keyword>
<evidence type="ECO:0000313" key="6">
    <source>
        <dbReference type="Proteomes" id="UP000323454"/>
    </source>
</evidence>
<dbReference type="RefSeq" id="WP_149854324.1">
    <property type="nucleotide sequence ID" value="NZ_VUOB01000075.1"/>
</dbReference>
<dbReference type="CDD" id="cd00090">
    <property type="entry name" value="HTH_ARSR"/>
    <property type="match status" value="1"/>
</dbReference>
<dbReference type="SMART" id="SM00418">
    <property type="entry name" value="HTH_ARSR"/>
    <property type="match status" value="1"/>
</dbReference>
<dbReference type="InterPro" id="IPR011991">
    <property type="entry name" value="ArsR-like_HTH"/>
</dbReference>
<keyword evidence="6" id="KW-1185">Reference proteome</keyword>
<dbReference type="EMBL" id="VUOB01000075">
    <property type="protein sequence ID" value="KAA2252400.1"/>
    <property type="molecule type" value="Genomic_DNA"/>
</dbReference>
<evidence type="ECO:0000259" key="4">
    <source>
        <dbReference type="SMART" id="SM00418"/>
    </source>
</evidence>
<accession>A0A5B2WNN0</accession>
<reference evidence="5 6" key="1">
    <citation type="submission" date="2019-09" db="EMBL/GenBank/DDBJ databases">
        <title>Goodfellowia gen. nov., a new genus of the Pseudonocardineae related to Actinoalloteichus, containing Goodfellowia coeruleoviolacea gen. nov., comb. nov. gen. nov., comb. nov.</title>
        <authorList>
            <person name="Labeda D."/>
        </authorList>
    </citation>
    <scope>NUCLEOTIDE SEQUENCE [LARGE SCALE GENOMIC DNA]</scope>
    <source>
        <strain evidence="5 6">AN110305</strain>
    </source>
</reference>
<dbReference type="InterPro" id="IPR036388">
    <property type="entry name" value="WH-like_DNA-bd_sf"/>
</dbReference>
<comment type="caution">
    <text evidence="5">The sequence shown here is derived from an EMBL/GenBank/DDBJ whole genome shotgun (WGS) entry which is preliminary data.</text>
</comment>
<dbReference type="PANTHER" id="PTHR43132">
    <property type="entry name" value="ARSENICAL RESISTANCE OPERON REPRESSOR ARSR-RELATED"/>
    <property type="match status" value="1"/>
</dbReference>
<protein>
    <submittedName>
        <fullName evidence="5">Helix-turn-helix transcriptional regulator</fullName>
    </submittedName>
</protein>
<dbReference type="Pfam" id="PF01022">
    <property type="entry name" value="HTH_5"/>
    <property type="match status" value="1"/>
</dbReference>